<comment type="caution">
    <text evidence="1">The sequence shown here is derived from an EMBL/GenBank/DDBJ whole genome shotgun (WGS) entry which is preliminary data.</text>
</comment>
<reference evidence="1 2" key="1">
    <citation type="journal article" date="2016" name="Front. Microbiol.">
        <title>Single-Cell (Meta-)Genomics of a Dimorphic Candidatus Thiomargarita nelsonii Reveals Genomic Plasticity.</title>
        <authorList>
            <person name="Flood B.E."/>
            <person name="Fliss P."/>
            <person name="Jones D.S."/>
            <person name="Dick G.J."/>
            <person name="Jain S."/>
            <person name="Kaster A.K."/>
            <person name="Winkel M."/>
            <person name="Mussmann M."/>
            <person name="Bailey J."/>
        </authorList>
    </citation>
    <scope>NUCLEOTIDE SEQUENCE [LARGE SCALE GENOMIC DNA]</scope>
    <source>
        <strain evidence="1">Hydrate Ridge</strain>
    </source>
</reference>
<sequence>MAYSDALNQRQIQSMRHFNSYGPVDAQYHFCVQRKALITQGVEQLIGQPKKGGHYFTIWAPRQTGKTWLMRQLELNINQQYPEEFTVLQFSLGGLRGMSFTPTEKSDFPYKFGEILQENILGKPIVSSWKAFRDLFSKNDGLWDRPLILLIDEVDTIPLSLIDLMVAQFRELYLNRQNNWLHGLALVGVRAVLGIESKRGSPFNIQRSLKVPNLTHGEVKELYRQYQDESGQQIEAAVVEKVYESTQGQPGLVSWFGELLTEKYNPGIHQVINMETWEDLWEKARFVEPNNTVMNLIAKAKEPESQHFLIKLFANNNVPFSFHRSVCNYLYLHGIIKPFSLRQANGKRREICRFTSPFIQDCLYYALTDEIIGDERAILPLDPLDELSDVFTSSSLNIPALLTRYKDYLERLRAKDINPWKEQPRRKTDLHLIEAVGHFHLFSWLRDAVRDDCIVSPEFPAGNRQVDLHLQCGNQRGIIEVKSFVKHSQIKDAQDQAADYAKKLSLDSVTIALFIPVLDENVLEKLSTTEVINGVEVVVVAIGWI</sequence>
<evidence type="ECO:0000313" key="2">
    <source>
        <dbReference type="Proteomes" id="UP000030428"/>
    </source>
</evidence>
<dbReference type="EMBL" id="JSZA02000055">
    <property type="protein sequence ID" value="TGO02953.1"/>
    <property type="molecule type" value="Genomic_DNA"/>
</dbReference>
<dbReference type="SUPFAM" id="SSF52540">
    <property type="entry name" value="P-loop containing nucleoside triphosphate hydrolases"/>
    <property type="match status" value="1"/>
</dbReference>
<accession>A0A4E0QPN9</accession>
<evidence type="ECO:0008006" key="3">
    <source>
        <dbReference type="Google" id="ProtNLM"/>
    </source>
</evidence>
<protein>
    <recommendedName>
        <fullName evidence="3">ATPase domain protein, prokaryote domain protein</fullName>
    </recommendedName>
</protein>
<keyword evidence="2" id="KW-1185">Reference proteome</keyword>
<evidence type="ECO:0000313" key="1">
    <source>
        <dbReference type="EMBL" id="TGO02953.1"/>
    </source>
</evidence>
<dbReference type="InterPro" id="IPR027417">
    <property type="entry name" value="P-loop_NTPase"/>
</dbReference>
<dbReference type="Proteomes" id="UP000030428">
    <property type="component" value="Unassembled WGS sequence"/>
</dbReference>
<organism evidence="1 2">
    <name type="scientific">Candidatus Thiomargarita nelsonii</name>
    <dbReference type="NCBI Taxonomy" id="1003181"/>
    <lineage>
        <taxon>Bacteria</taxon>
        <taxon>Pseudomonadati</taxon>
        <taxon>Pseudomonadota</taxon>
        <taxon>Gammaproteobacteria</taxon>
        <taxon>Thiotrichales</taxon>
        <taxon>Thiotrichaceae</taxon>
        <taxon>Thiomargarita</taxon>
    </lineage>
</organism>
<dbReference type="AlphaFoldDB" id="A0A4E0QPN9"/>
<gene>
    <name evidence="1" type="ORF">PN36_15235</name>
</gene>
<proteinExistence type="predicted"/>
<name>A0A4E0QPN9_9GAMM</name>